<name>A0A369TAT6_9PROT</name>
<dbReference type="GO" id="GO:0005737">
    <property type="term" value="C:cytoplasm"/>
    <property type="evidence" value="ECO:0007669"/>
    <property type="project" value="UniProtKB-SubCell"/>
</dbReference>
<dbReference type="GO" id="GO:0008276">
    <property type="term" value="F:protein methyltransferase activity"/>
    <property type="evidence" value="ECO:0007669"/>
    <property type="project" value="UniProtKB-UniRule"/>
</dbReference>
<accession>A0A369TAT6</accession>
<dbReference type="RefSeq" id="WP_114581537.1">
    <property type="nucleotide sequence ID" value="NZ_QPMH01000005.1"/>
</dbReference>
<evidence type="ECO:0000256" key="6">
    <source>
        <dbReference type="HAMAP-Rule" id="MF_00735"/>
    </source>
</evidence>
<organism evidence="7 8">
    <name type="scientific">Ferruginivarius sediminum</name>
    <dbReference type="NCBI Taxonomy" id="2661937"/>
    <lineage>
        <taxon>Bacteria</taxon>
        <taxon>Pseudomonadati</taxon>
        <taxon>Pseudomonadota</taxon>
        <taxon>Alphaproteobacteria</taxon>
        <taxon>Rhodospirillales</taxon>
        <taxon>Rhodospirillaceae</taxon>
        <taxon>Ferruginivarius</taxon>
    </lineage>
</organism>
<keyword evidence="5 6" id="KW-0949">S-adenosyl-L-methionine</keyword>
<gene>
    <name evidence="6" type="primary">prmA</name>
    <name evidence="7" type="ORF">DRB17_07260</name>
</gene>
<comment type="catalytic activity">
    <reaction evidence="6">
        <text>L-lysyl-[protein] + 3 S-adenosyl-L-methionine = N(6),N(6),N(6)-trimethyl-L-lysyl-[protein] + 3 S-adenosyl-L-homocysteine + 3 H(+)</text>
        <dbReference type="Rhea" id="RHEA:54192"/>
        <dbReference type="Rhea" id="RHEA-COMP:9752"/>
        <dbReference type="Rhea" id="RHEA-COMP:13826"/>
        <dbReference type="ChEBI" id="CHEBI:15378"/>
        <dbReference type="ChEBI" id="CHEBI:29969"/>
        <dbReference type="ChEBI" id="CHEBI:57856"/>
        <dbReference type="ChEBI" id="CHEBI:59789"/>
        <dbReference type="ChEBI" id="CHEBI:61961"/>
    </reaction>
</comment>
<comment type="function">
    <text evidence="6">Methylates ribosomal protein L11.</text>
</comment>
<evidence type="ECO:0000256" key="4">
    <source>
        <dbReference type="ARBA" id="ARBA00022679"/>
    </source>
</evidence>
<comment type="subcellular location">
    <subcellularLocation>
        <location evidence="6">Cytoplasm</location>
    </subcellularLocation>
</comment>
<protein>
    <recommendedName>
        <fullName evidence="6">Ribosomal protein L11 methyltransferase</fullName>
        <shortName evidence="6">L11 Mtase</shortName>
        <ecNumber evidence="6">2.1.1.-</ecNumber>
    </recommendedName>
</protein>
<dbReference type="Gene3D" id="3.40.50.150">
    <property type="entry name" value="Vaccinia Virus protein VP39"/>
    <property type="match status" value="1"/>
</dbReference>
<keyword evidence="2 6" id="KW-0963">Cytoplasm</keyword>
<dbReference type="PANTHER" id="PTHR43648:SF1">
    <property type="entry name" value="ELECTRON TRANSFER FLAVOPROTEIN BETA SUBUNIT LYSINE METHYLTRANSFERASE"/>
    <property type="match status" value="1"/>
</dbReference>
<keyword evidence="4 6" id="KW-0808">Transferase</keyword>
<proteinExistence type="inferred from homology"/>
<dbReference type="Proteomes" id="UP000253941">
    <property type="component" value="Unassembled WGS sequence"/>
</dbReference>
<dbReference type="EMBL" id="QPMH01000005">
    <property type="protein sequence ID" value="RDD62441.1"/>
    <property type="molecule type" value="Genomic_DNA"/>
</dbReference>
<comment type="similarity">
    <text evidence="1 6">Belongs to the methyltransferase superfamily. PrmA family.</text>
</comment>
<comment type="caution">
    <text evidence="7">The sequence shown here is derived from an EMBL/GenBank/DDBJ whole genome shotgun (WGS) entry which is preliminary data.</text>
</comment>
<keyword evidence="8" id="KW-1185">Reference proteome</keyword>
<dbReference type="EC" id="2.1.1.-" evidence="6"/>
<evidence type="ECO:0000256" key="1">
    <source>
        <dbReference type="ARBA" id="ARBA00009741"/>
    </source>
</evidence>
<dbReference type="GO" id="GO:0005840">
    <property type="term" value="C:ribosome"/>
    <property type="evidence" value="ECO:0007669"/>
    <property type="project" value="UniProtKB-KW"/>
</dbReference>
<dbReference type="InterPro" id="IPR029063">
    <property type="entry name" value="SAM-dependent_MTases_sf"/>
</dbReference>
<feature type="binding site" evidence="6">
    <location>
        <position position="137"/>
    </location>
    <ligand>
        <name>S-adenosyl-L-methionine</name>
        <dbReference type="ChEBI" id="CHEBI:59789"/>
    </ligand>
</feature>
<evidence type="ECO:0000256" key="5">
    <source>
        <dbReference type="ARBA" id="ARBA00022691"/>
    </source>
</evidence>
<dbReference type="InterPro" id="IPR050078">
    <property type="entry name" value="Ribosomal_L11_MeTrfase_PrmA"/>
</dbReference>
<evidence type="ECO:0000313" key="7">
    <source>
        <dbReference type="EMBL" id="RDD62441.1"/>
    </source>
</evidence>
<reference evidence="7 8" key="1">
    <citation type="submission" date="2018-07" db="EMBL/GenBank/DDBJ databases">
        <title>Venubactetium sediminum gen. nov., sp. nov., isolated from a marine solar saltern.</title>
        <authorList>
            <person name="Wang S."/>
        </authorList>
    </citation>
    <scope>NUCLEOTIDE SEQUENCE [LARGE SCALE GENOMIC DNA]</scope>
    <source>
        <strain evidence="7 8">WD2A32</strain>
    </source>
</reference>
<feature type="binding site" evidence="6">
    <location>
        <position position="183"/>
    </location>
    <ligand>
        <name>S-adenosyl-L-methionine</name>
        <dbReference type="ChEBI" id="CHEBI:59789"/>
    </ligand>
</feature>
<keyword evidence="3 6" id="KW-0489">Methyltransferase</keyword>
<evidence type="ECO:0000256" key="2">
    <source>
        <dbReference type="ARBA" id="ARBA00022490"/>
    </source>
</evidence>
<feature type="binding site" evidence="6">
    <location>
        <position position="161"/>
    </location>
    <ligand>
        <name>S-adenosyl-L-methionine</name>
        <dbReference type="ChEBI" id="CHEBI:59789"/>
    </ligand>
</feature>
<dbReference type="SUPFAM" id="SSF53335">
    <property type="entry name" value="S-adenosyl-L-methionine-dependent methyltransferases"/>
    <property type="match status" value="1"/>
</dbReference>
<sequence>MEQSQGHHVHLKVPQAALEIFEAALETLGGAIVTGGPDENGEVPIDLYLSEVPDGGELASLIATAAAAAHVPEPAVDSAPLPDVDWLAKAYEGLPPIVTGRFFVYGQHNLSKPRPPGAIAFRIEANQAFGTGRHETTQGCLLALEKLAKRGVNVERALDMGTGSGILAFAIARLWRVPVLAADNDAPSITICRENARDNFVAQWVRAVVSDGYRSREVRHNGPYDLICANILAEPLTAMAADLEANLAPGGWAVLSGLLDHQARKVLYRHLAQGLVLWQRLPVGGWTTLILRKPGQDAGTQAGRLVAS</sequence>
<dbReference type="GO" id="GO:0032259">
    <property type="term" value="P:methylation"/>
    <property type="evidence" value="ECO:0007669"/>
    <property type="project" value="UniProtKB-KW"/>
</dbReference>
<keyword evidence="7" id="KW-0689">Ribosomal protein</keyword>
<dbReference type="PANTHER" id="PTHR43648">
    <property type="entry name" value="ELECTRON TRANSFER FLAVOPROTEIN BETA SUBUNIT LYSINE METHYLTRANSFERASE"/>
    <property type="match status" value="1"/>
</dbReference>
<feature type="binding site" evidence="6">
    <location>
        <position position="230"/>
    </location>
    <ligand>
        <name>S-adenosyl-L-methionine</name>
        <dbReference type="ChEBI" id="CHEBI:59789"/>
    </ligand>
</feature>
<keyword evidence="7" id="KW-0687">Ribonucleoprotein</keyword>
<dbReference type="InterPro" id="IPR004498">
    <property type="entry name" value="Ribosomal_PrmA_MeTrfase"/>
</dbReference>
<evidence type="ECO:0000313" key="8">
    <source>
        <dbReference type="Proteomes" id="UP000253941"/>
    </source>
</evidence>
<dbReference type="HAMAP" id="MF_00735">
    <property type="entry name" value="Methyltr_PrmA"/>
    <property type="match status" value="1"/>
</dbReference>
<dbReference type="AlphaFoldDB" id="A0A369TAT6"/>
<dbReference type="CDD" id="cd02440">
    <property type="entry name" value="AdoMet_MTases"/>
    <property type="match status" value="1"/>
</dbReference>
<evidence type="ECO:0000256" key="3">
    <source>
        <dbReference type="ARBA" id="ARBA00022603"/>
    </source>
</evidence>
<dbReference type="Pfam" id="PF06325">
    <property type="entry name" value="PrmA"/>
    <property type="match status" value="1"/>
</dbReference>